<accession>A0A656D8S4</accession>
<evidence type="ECO:0000313" key="4">
    <source>
        <dbReference type="Proteomes" id="UP000243065"/>
    </source>
</evidence>
<feature type="region of interest" description="Disordered" evidence="1">
    <location>
        <begin position="155"/>
        <end position="175"/>
    </location>
</feature>
<name>A0A656D8S4_KRYT1</name>
<keyword evidence="2" id="KW-1133">Transmembrane helix</keyword>
<evidence type="ECO:0000256" key="1">
    <source>
        <dbReference type="SAM" id="MobiDB-lite"/>
    </source>
</evidence>
<dbReference type="Proteomes" id="UP000243065">
    <property type="component" value="Unassembled WGS sequence"/>
</dbReference>
<organism evidence="3 4">
    <name type="scientific">Kryptobacter tengchongensis</name>
    <dbReference type="NCBI Taxonomy" id="1643429"/>
    <lineage>
        <taxon>Bacteria</taxon>
        <taxon>Pseudomonadati</taxon>
        <taxon>Candidatus Kryptoniota</taxon>
        <taxon>Candidatus Kryptobacter</taxon>
    </lineage>
</organism>
<dbReference type="EMBL" id="CZVU01000039">
    <property type="protein sequence ID" value="CUT01680.1"/>
    <property type="molecule type" value="Genomic_DNA"/>
</dbReference>
<protein>
    <submittedName>
        <fullName evidence="3">Uncharacterized protein</fullName>
    </submittedName>
</protein>
<evidence type="ECO:0000256" key="2">
    <source>
        <dbReference type="SAM" id="Phobius"/>
    </source>
</evidence>
<feature type="compositionally biased region" description="Low complexity" evidence="1">
    <location>
        <begin position="157"/>
        <end position="175"/>
    </location>
</feature>
<feature type="transmembrane region" description="Helical" evidence="2">
    <location>
        <begin position="6"/>
        <end position="27"/>
    </location>
</feature>
<dbReference type="AlphaFoldDB" id="A0A656D8S4"/>
<dbReference type="RefSeq" id="WP_072150390.1">
    <property type="nucleotide sequence ID" value="NZ_CZVU01000039.1"/>
</dbReference>
<gene>
    <name evidence="3" type="ORF">JGI24_00983</name>
</gene>
<evidence type="ECO:0000313" key="3">
    <source>
        <dbReference type="EMBL" id="CUT01680.1"/>
    </source>
</evidence>
<keyword evidence="2" id="KW-0812">Transmembrane</keyword>
<sequence length="175" mass="18113">MGQQQLLLIVLGVIIVGIAIVVGISMFKSSAVDANRSAIASDLANLASKAQRYYRTPVELGGGGQKFDNFALSTLDRSNPNGTYGWGTTDGGAGFTGLTGTAGTDYIFIYAVGTEKASVGGQTQFVAAVALVTPDKVEIKQGWIPEATGNTFKADVTSNTNTNGQTTSFSGFTAQ</sequence>
<reference evidence="3 4" key="1">
    <citation type="submission" date="2015-11" db="EMBL/GenBank/DDBJ databases">
        <authorList>
            <person name="Varghese N."/>
        </authorList>
    </citation>
    <scope>NUCLEOTIDE SEQUENCE [LARGE SCALE GENOMIC DNA]</scope>
    <source>
        <strain evidence="3 4">JGI-24</strain>
    </source>
</reference>
<keyword evidence="2" id="KW-0472">Membrane</keyword>
<proteinExistence type="predicted"/>
<dbReference type="Gene3D" id="3.30.700.10">
    <property type="entry name" value="Glycoprotein, Type 4 Pilin"/>
    <property type="match status" value="1"/>
</dbReference>
<keyword evidence="4" id="KW-1185">Reference proteome</keyword>